<dbReference type="eggNOG" id="COG2081">
    <property type="taxonomic scope" value="Bacteria"/>
</dbReference>
<dbReference type="InterPro" id="IPR055178">
    <property type="entry name" value="RsdA/BaiN/AoA(So)-like_dom"/>
</dbReference>
<dbReference type="InterPro" id="IPR023166">
    <property type="entry name" value="BaiN-like_dom_sf"/>
</dbReference>
<accession>F7NQG4</accession>
<feature type="signal peptide" evidence="4">
    <location>
        <begin position="1"/>
        <end position="20"/>
    </location>
</feature>
<keyword evidence="2" id="KW-0285">Flavoprotein</keyword>
<evidence type="ECO:0000256" key="4">
    <source>
        <dbReference type="SAM" id="SignalP"/>
    </source>
</evidence>
<dbReference type="Gene3D" id="3.50.50.60">
    <property type="entry name" value="FAD/NAD(P)-binding domain"/>
    <property type="match status" value="1"/>
</dbReference>
<dbReference type="Pfam" id="PF03486">
    <property type="entry name" value="HI0933_like"/>
    <property type="match status" value="1"/>
</dbReference>
<feature type="domain" description="RsdA/BaiN/AoA(So)-like Rossmann fold-like" evidence="5">
    <location>
        <begin position="3"/>
        <end position="408"/>
    </location>
</feature>
<evidence type="ECO:0000256" key="3">
    <source>
        <dbReference type="ARBA" id="ARBA00022827"/>
    </source>
</evidence>
<dbReference type="AlphaFoldDB" id="F7NQG4"/>
<dbReference type="PRINTS" id="PR00411">
    <property type="entry name" value="PNDRDTASEI"/>
</dbReference>
<dbReference type="OrthoDB" id="9773233at2"/>
<dbReference type="Gene3D" id="2.40.30.10">
    <property type="entry name" value="Translation factors"/>
    <property type="match status" value="1"/>
</dbReference>
<keyword evidence="3" id="KW-0274">FAD</keyword>
<dbReference type="PANTHER" id="PTHR42887:SF2">
    <property type="entry name" value="OS12G0638800 PROTEIN"/>
    <property type="match status" value="1"/>
</dbReference>
<keyword evidence="8" id="KW-1185">Reference proteome</keyword>
<dbReference type="Gene3D" id="1.10.8.260">
    <property type="entry name" value="HI0933 insert domain-like"/>
    <property type="match status" value="1"/>
</dbReference>
<dbReference type="InterPro" id="IPR004792">
    <property type="entry name" value="BaiN-like"/>
</dbReference>
<evidence type="ECO:0000256" key="2">
    <source>
        <dbReference type="ARBA" id="ARBA00022630"/>
    </source>
</evidence>
<dbReference type="InterPro" id="IPR057661">
    <property type="entry name" value="RsdA/BaiN/AoA(So)_Rossmann"/>
</dbReference>
<organism evidence="7 8">
    <name type="scientific">Acetonema longum DSM 6540</name>
    <dbReference type="NCBI Taxonomy" id="1009370"/>
    <lineage>
        <taxon>Bacteria</taxon>
        <taxon>Bacillati</taxon>
        <taxon>Bacillota</taxon>
        <taxon>Negativicutes</taxon>
        <taxon>Acetonemataceae</taxon>
        <taxon>Acetonema</taxon>
    </lineage>
</organism>
<dbReference type="PRINTS" id="PR00368">
    <property type="entry name" value="FADPNR"/>
</dbReference>
<evidence type="ECO:0000256" key="1">
    <source>
        <dbReference type="ARBA" id="ARBA00001974"/>
    </source>
</evidence>
<dbReference type="PANTHER" id="PTHR42887">
    <property type="entry name" value="OS12G0638800 PROTEIN"/>
    <property type="match status" value="1"/>
</dbReference>
<feature type="chain" id="PRO_5038417625" evidence="4">
    <location>
        <begin position="21"/>
        <end position="415"/>
    </location>
</feature>
<comment type="caution">
    <text evidence="7">The sequence shown here is derived from an EMBL/GenBank/DDBJ whole genome shotgun (WGS) entry which is preliminary data.</text>
</comment>
<dbReference type="InterPro" id="IPR036188">
    <property type="entry name" value="FAD/NAD-bd_sf"/>
</dbReference>
<dbReference type="Pfam" id="PF22780">
    <property type="entry name" value="HI0933_like_1st"/>
    <property type="match status" value="1"/>
</dbReference>
<proteinExistence type="predicted"/>
<dbReference type="RefSeq" id="WP_004100209.1">
    <property type="nucleotide sequence ID" value="NZ_AFGF01000294.1"/>
</dbReference>
<dbReference type="EMBL" id="AFGF01000294">
    <property type="protein sequence ID" value="EGO61742.1"/>
    <property type="molecule type" value="Genomic_DNA"/>
</dbReference>
<sequence length="415" mass="44758">MKKIIVVGGGAAGLMAGVSAAEGGAQVTILEKMAAVGRKLLITGKGRCNVTNIADIPTLIKNMPGNGAFLYSALNAFNNEQLMEFLARQQVPTKVERGGRVFPQSDMAVDVIRGFTSALESRDVTVLTNQAVKAVLAQDGAVTGVVTRQDREYPADAVILATGGASYPGTGSSGDGYVMAQKLGHTVMPLKPSLVPLEVEEHWITELQGLSLKNVRATVRYKEKAIADEFGEMLFTHYGLSGPIILSLSKYVSELLEKAAGDIFLEINLKPALTPEVLDKRIQRDFEKFSRKQIKNSLGELLPAKLIPVVIDLAYLDPDKPVHQIAKAERIRLRETIARLTFTLKGTRPISEAIVTAGGVNIKEINPKTMESKLIQNLYFAGEVIDIDGYTGGYNLQAAFSTGYVAGRNAAQGDR</sequence>
<gene>
    <name evidence="7" type="ORF">ALO_21816</name>
</gene>
<evidence type="ECO:0000313" key="7">
    <source>
        <dbReference type="EMBL" id="EGO61742.1"/>
    </source>
</evidence>
<name>F7NQG4_9FIRM</name>
<feature type="domain" description="RsdA/BaiN/AoA(So)-like insert" evidence="6">
    <location>
        <begin position="191"/>
        <end position="355"/>
    </location>
</feature>
<evidence type="ECO:0000259" key="6">
    <source>
        <dbReference type="Pfam" id="PF22780"/>
    </source>
</evidence>
<evidence type="ECO:0000259" key="5">
    <source>
        <dbReference type="Pfam" id="PF03486"/>
    </source>
</evidence>
<evidence type="ECO:0000313" key="8">
    <source>
        <dbReference type="Proteomes" id="UP000003240"/>
    </source>
</evidence>
<dbReference type="STRING" id="1009370.ALO_21816"/>
<comment type="cofactor">
    <cofactor evidence="1">
        <name>FAD</name>
        <dbReference type="ChEBI" id="CHEBI:57692"/>
    </cofactor>
</comment>
<dbReference type="NCBIfam" id="TIGR00275">
    <property type="entry name" value="aminoacetone oxidase family FAD-binding enzyme"/>
    <property type="match status" value="1"/>
</dbReference>
<reference evidence="7 8" key="1">
    <citation type="journal article" date="2011" name="EMBO J.">
        <title>Structural diversity of bacterial flagellar motors.</title>
        <authorList>
            <person name="Chen S."/>
            <person name="Beeby M."/>
            <person name="Murphy G.E."/>
            <person name="Leadbetter J.R."/>
            <person name="Hendrixson D.R."/>
            <person name="Briegel A."/>
            <person name="Li Z."/>
            <person name="Shi J."/>
            <person name="Tocheva E.I."/>
            <person name="Muller A."/>
            <person name="Dobro M.J."/>
            <person name="Jensen G.J."/>
        </authorList>
    </citation>
    <scope>NUCLEOTIDE SEQUENCE [LARGE SCALE GENOMIC DNA]</scope>
    <source>
        <strain evidence="7 8">DSM 6540</strain>
    </source>
</reference>
<dbReference type="SUPFAM" id="SSF160996">
    <property type="entry name" value="HI0933 insert domain-like"/>
    <property type="match status" value="1"/>
</dbReference>
<keyword evidence="4" id="KW-0732">Signal</keyword>
<dbReference type="Proteomes" id="UP000003240">
    <property type="component" value="Unassembled WGS sequence"/>
</dbReference>
<dbReference type="SUPFAM" id="SSF51905">
    <property type="entry name" value="FAD/NAD(P)-binding domain"/>
    <property type="match status" value="1"/>
</dbReference>
<protein>
    <submittedName>
        <fullName evidence="7">HI0933 family protein</fullName>
    </submittedName>
</protein>